<dbReference type="EMBL" id="JBBNAE010000008">
    <property type="protein sequence ID" value="KAK9102146.1"/>
    <property type="molecule type" value="Genomic_DNA"/>
</dbReference>
<evidence type="ECO:0000256" key="3">
    <source>
        <dbReference type="ARBA" id="ARBA00023015"/>
    </source>
</evidence>
<name>A0AAP0F004_9MAGN</name>
<organism evidence="9 10">
    <name type="scientific">Stephania japonica</name>
    <dbReference type="NCBI Taxonomy" id="461633"/>
    <lineage>
        <taxon>Eukaryota</taxon>
        <taxon>Viridiplantae</taxon>
        <taxon>Streptophyta</taxon>
        <taxon>Embryophyta</taxon>
        <taxon>Tracheophyta</taxon>
        <taxon>Spermatophyta</taxon>
        <taxon>Magnoliopsida</taxon>
        <taxon>Ranunculales</taxon>
        <taxon>Menispermaceae</taxon>
        <taxon>Menispermoideae</taxon>
        <taxon>Cissampelideae</taxon>
        <taxon>Stephania</taxon>
    </lineage>
</organism>
<feature type="compositionally biased region" description="Low complexity" evidence="7">
    <location>
        <begin position="1509"/>
        <end position="1523"/>
    </location>
</feature>
<feature type="region of interest" description="Disordered" evidence="7">
    <location>
        <begin position="1402"/>
        <end position="1434"/>
    </location>
</feature>
<dbReference type="GO" id="GO:0005634">
    <property type="term" value="C:nucleus"/>
    <property type="evidence" value="ECO:0007669"/>
    <property type="project" value="UniProtKB-SubCell"/>
</dbReference>
<dbReference type="GO" id="GO:0035267">
    <property type="term" value="C:NuA4 histone acetyltransferase complex"/>
    <property type="evidence" value="ECO:0007669"/>
    <property type="project" value="InterPro"/>
</dbReference>
<dbReference type="InterPro" id="IPR002999">
    <property type="entry name" value="Tudor"/>
</dbReference>
<keyword evidence="10" id="KW-1185">Reference proteome</keyword>
<feature type="domain" description="Tudor" evidence="8">
    <location>
        <begin position="361"/>
        <end position="419"/>
    </location>
</feature>
<evidence type="ECO:0000313" key="10">
    <source>
        <dbReference type="Proteomes" id="UP001417504"/>
    </source>
</evidence>
<sequence>MEDSVRNSDVPEIAKKSRSLDLKSLYVEKSNVLKEQIEDKGLIRKRRSLPENGEFGSENGKRRKKGRKEVSLSSLETDSGKSAKCSNAADGSKAHGLVLDRRGSTKKKNGEVLGDGNLKCNSTLVSSSLSDNLIMVPKRPRDLPRRKRVQNTDFAFQSSICFQAQNINVEGQPVLAVSSDGERKQALDEFKENSSERVNPAPGSNGTDGVTVEHHDNVSLKRKHRNRGKKEKSRTRDQAHRKDTEPKVDSFSEVVEESKENDEENLEENAARMLSSRFDPSCTAFPGSIVASVSKSMNGFSSVHSTYGERQNHPVSISGGPEPNSVDAAGRVLRPRKKGKEKRHVRKRRHFYEIFSRNIDAYWVLNRRIKVFWPLDQCWYFGIVTDYDPQGKLHHVKYDDREEEWIDLQNERFKLLLLRGEVPRKSESEKASNELLNDEKGDLKGEDDDCMGSYMDSEPIISWLARASHRVKSSPFCVPKKQKIPSLRKNISATLPFEDSVVKSSSCLVDDHSRPISSINYGNVIMQERPADRVSTEGNVLESATCSGERKLHSVYYRKRLRRKDHALEVESLESGCKSFAMSVQSDPSIANSVGDSEGQSSTVNDWMLLNQDSLFWSVGNTGSLKLLSPFTKPRIMKLNLNIPFQRVHFRFEADTLSVFRTTFLLQNGMVVALWPKVQLEMLFVDNVVGLRFMSFEGCLMQAVAFLCLVLVAFHLPCGDGEFVGEQLPVTSIRLELTGFRDLSRRLVFVFYSFLDIKNSTRLYLVDEIEQHCSVSKQLPLPECTSDNIKLRQSQSSGLSVTSAYGEPVSLEALRKRSRHGIMHMRMTKESANINLGISLSNVEEQHKRLPQFVLSFSAQPTFFLSLHLKLLMDRNVASLSSHNPVYALESAENSCKLVADDSYDQETSDKDMGSMSNLFNSGSELSSFSDSKVEADAPSDKGDGIKSHKSLNDMLNVAEISISLDTGKNEKLGIAEQQGHSCDHSVETPKSPFPADHSSHEKSRTECFSQSHGISVQIPQIDGMEAQGFDGETATTPHSSSDLIWNATEGTAYSPNPTAPRTMWHQNKASSASFSFGFRSKMVADGQGDVNSNGIFNGSRKPRSQVSYLLPWGDYDFSPRPRSHLRKVRSFKRIRNGSEKLMVEGCRSPQQNTELSSCDVNILITAGDKGWRECGAQVVLECIDHNDWRLIVKLSGTTRYSYKAYQFLQPGTTNRYTHAMMWRGGKDWVLEFSDRSQWALFKDMHEECYNRNIRAASMKTIPIPGVRLIEESDDNAVEVPFARNTSKYIRQVGTEVDMALSPSCVLYDMDSDDDEWIAKCRTSSVTELGADLEMSEDMFERTVDMFEKVAYDEQRDDFTTDEIEELFTGAGPIDMVKEIYNYWKQKRGKKRMPLIRQLQTAGVRDSNNKGSKQRSHRKVTGTPTYAYSRDQEGLQLSGRKSNGFVYGEERVPPSQSYESWYASPWMTSARALSPRDGVSAGYLSMSSDGSERSPHPKLRRDKSKKMGSFMSSDSPMMASSYSQRTGKRNGTYRWNTGQLDWPGQKQYQSEQRHMTDNLGGSDLDEFRLRDASSAAQHAFRMAKLKREKAQKLLHRADAAMHKAMVALMTAEAIQAASEDPAGDT</sequence>
<evidence type="ECO:0000256" key="7">
    <source>
        <dbReference type="SAM" id="MobiDB-lite"/>
    </source>
</evidence>
<keyword evidence="3 6" id="KW-0805">Transcription regulation</keyword>
<dbReference type="SMART" id="SM00333">
    <property type="entry name" value="TUDOR"/>
    <property type="match status" value="1"/>
</dbReference>
<gene>
    <name evidence="9" type="ORF">Sjap_019400</name>
</gene>
<feature type="compositionally biased region" description="Basic and acidic residues" evidence="7">
    <location>
        <begin position="932"/>
        <end position="947"/>
    </location>
</feature>
<feature type="region of interest" description="Disordered" evidence="7">
    <location>
        <begin position="37"/>
        <end position="110"/>
    </location>
</feature>
<feature type="region of interest" description="Disordered" evidence="7">
    <location>
        <begin position="977"/>
        <end position="1001"/>
    </location>
</feature>
<dbReference type="Gene3D" id="2.30.30.140">
    <property type="match status" value="1"/>
</dbReference>
<feature type="region of interest" description="Disordered" evidence="7">
    <location>
        <begin position="1483"/>
        <end position="1542"/>
    </location>
</feature>
<evidence type="ECO:0000256" key="4">
    <source>
        <dbReference type="ARBA" id="ARBA00023163"/>
    </source>
</evidence>
<dbReference type="InterPro" id="IPR019542">
    <property type="entry name" value="Enhancer_polycomb-like_N"/>
</dbReference>
<protein>
    <recommendedName>
        <fullName evidence="6">Enhancer of polycomb-like protein</fullName>
    </recommendedName>
</protein>
<comment type="caution">
    <text evidence="9">The sequence shown here is derived from an EMBL/GenBank/DDBJ whole genome shotgun (WGS) entry which is preliminary data.</text>
</comment>
<feature type="compositionally biased region" description="Basic residues" evidence="7">
    <location>
        <begin position="220"/>
        <end position="233"/>
    </location>
</feature>
<dbReference type="Proteomes" id="UP001417504">
    <property type="component" value="Unassembled WGS sequence"/>
</dbReference>
<dbReference type="PANTHER" id="PTHR14898">
    <property type="entry name" value="ENHANCER OF POLYCOMB"/>
    <property type="match status" value="1"/>
</dbReference>
<feature type="compositionally biased region" description="Basic and acidic residues" evidence="7">
    <location>
        <begin position="234"/>
        <end position="250"/>
    </location>
</feature>
<keyword evidence="5 6" id="KW-0539">Nucleus</keyword>
<accession>A0AAP0F004</accession>
<reference evidence="9 10" key="1">
    <citation type="submission" date="2024-01" db="EMBL/GenBank/DDBJ databases">
        <title>Genome assemblies of Stephania.</title>
        <authorList>
            <person name="Yang L."/>
        </authorList>
    </citation>
    <scope>NUCLEOTIDE SEQUENCE [LARGE SCALE GENOMIC DNA]</scope>
    <source>
        <strain evidence="9">QJT</strain>
        <tissue evidence="9">Leaf</tissue>
    </source>
</reference>
<evidence type="ECO:0000313" key="9">
    <source>
        <dbReference type="EMBL" id="KAK9102146.1"/>
    </source>
</evidence>
<keyword evidence="4 6" id="KW-0804">Transcription</keyword>
<feature type="region of interest" description="Disordered" evidence="7">
    <location>
        <begin position="930"/>
        <end position="949"/>
    </location>
</feature>
<comment type="similarity">
    <text evidence="2 6">Belongs to the enhancer of polycomb family.</text>
</comment>
<dbReference type="InterPro" id="IPR024943">
    <property type="entry name" value="Enhancer_polycomb"/>
</dbReference>
<evidence type="ECO:0000259" key="8">
    <source>
        <dbReference type="SMART" id="SM00333"/>
    </source>
</evidence>
<feature type="region of interest" description="Disordered" evidence="7">
    <location>
        <begin position="305"/>
        <end position="328"/>
    </location>
</feature>
<dbReference type="Pfam" id="PF10513">
    <property type="entry name" value="EPL1"/>
    <property type="match status" value="1"/>
</dbReference>
<feature type="region of interest" description="Disordered" evidence="7">
    <location>
        <begin position="190"/>
        <end position="267"/>
    </location>
</feature>
<evidence type="ECO:0000256" key="2">
    <source>
        <dbReference type="ARBA" id="ARBA00008035"/>
    </source>
</evidence>
<proteinExistence type="inferred from homology"/>
<feature type="compositionally biased region" description="Basic residues" evidence="7">
    <location>
        <begin position="1496"/>
        <end position="1506"/>
    </location>
</feature>
<evidence type="ECO:0000256" key="5">
    <source>
        <dbReference type="ARBA" id="ARBA00023242"/>
    </source>
</evidence>
<evidence type="ECO:0000256" key="1">
    <source>
        <dbReference type="ARBA" id="ARBA00004123"/>
    </source>
</evidence>
<dbReference type="GO" id="GO:0006357">
    <property type="term" value="P:regulation of transcription by RNA polymerase II"/>
    <property type="evidence" value="ECO:0007669"/>
    <property type="project" value="InterPro"/>
</dbReference>
<comment type="subcellular location">
    <subcellularLocation>
        <location evidence="1 6">Nucleus</location>
    </subcellularLocation>
</comment>
<dbReference type="CDD" id="cd20404">
    <property type="entry name" value="Tudor_Agenet_AtEML-like"/>
    <property type="match status" value="1"/>
</dbReference>
<evidence type="ECO:0000256" key="6">
    <source>
        <dbReference type="RuleBase" id="RU361124"/>
    </source>
</evidence>
<feature type="compositionally biased region" description="Polar residues" evidence="7">
    <location>
        <begin position="305"/>
        <end position="315"/>
    </location>
</feature>